<dbReference type="SUPFAM" id="SSF53955">
    <property type="entry name" value="Lysozyme-like"/>
    <property type="match status" value="1"/>
</dbReference>
<evidence type="ECO:0000256" key="3">
    <source>
        <dbReference type="ARBA" id="ARBA00007739"/>
    </source>
</evidence>
<protein>
    <submittedName>
        <fullName evidence="18">Penicillin-binding protein</fullName>
    </submittedName>
</protein>
<dbReference type="GO" id="GO:0008360">
    <property type="term" value="P:regulation of cell shape"/>
    <property type="evidence" value="ECO:0007669"/>
    <property type="project" value="UniProtKB-KW"/>
</dbReference>
<accession>A0A657LRA8</accession>
<name>A0A657LRA8_9HYPH</name>
<keyword evidence="4" id="KW-0121">Carboxypeptidase</keyword>
<keyword evidence="10" id="KW-0573">Peptidoglycan synthesis</keyword>
<dbReference type="Pfam" id="PF00905">
    <property type="entry name" value="Transpeptidase"/>
    <property type="match status" value="1"/>
</dbReference>
<evidence type="ECO:0000256" key="10">
    <source>
        <dbReference type="ARBA" id="ARBA00022984"/>
    </source>
</evidence>
<dbReference type="GO" id="GO:0006508">
    <property type="term" value="P:proteolysis"/>
    <property type="evidence" value="ECO:0007669"/>
    <property type="project" value="UniProtKB-KW"/>
</dbReference>
<evidence type="ECO:0000256" key="15">
    <source>
        <dbReference type="SAM" id="MobiDB-lite"/>
    </source>
</evidence>
<evidence type="ECO:0000256" key="9">
    <source>
        <dbReference type="ARBA" id="ARBA00022960"/>
    </source>
</evidence>
<evidence type="ECO:0000256" key="12">
    <source>
        <dbReference type="ARBA" id="ARBA00023316"/>
    </source>
</evidence>
<dbReference type="InterPro" id="IPR001264">
    <property type="entry name" value="Glyco_trans_51"/>
</dbReference>
<keyword evidence="5" id="KW-0645">Protease</keyword>
<evidence type="ECO:0000256" key="1">
    <source>
        <dbReference type="ARBA" id="ARBA00004752"/>
    </source>
</evidence>
<dbReference type="GO" id="GO:0008955">
    <property type="term" value="F:peptidoglycan glycosyltransferase activity"/>
    <property type="evidence" value="ECO:0007669"/>
    <property type="project" value="UniProtKB-EC"/>
</dbReference>
<dbReference type="PANTHER" id="PTHR32282:SF33">
    <property type="entry name" value="PEPTIDOGLYCAN GLYCOSYLTRANSFERASE"/>
    <property type="match status" value="1"/>
</dbReference>
<dbReference type="Gene3D" id="1.10.3810.10">
    <property type="entry name" value="Biosynthetic peptidoglycan transglycosylase-like"/>
    <property type="match status" value="1"/>
</dbReference>
<dbReference type="Proteomes" id="UP000182661">
    <property type="component" value="Unassembled WGS sequence"/>
</dbReference>
<keyword evidence="6" id="KW-0328">Glycosyltransferase</keyword>
<dbReference type="Gene3D" id="3.40.710.10">
    <property type="entry name" value="DD-peptidase/beta-lactamase superfamily"/>
    <property type="match status" value="1"/>
</dbReference>
<dbReference type="InterPro" id="IPR001460">
    <property type="entry name" value="PCN-bd_Tpept"/>
</dbReference>
<keyword evidence="9" id="KW-0133">Cell shape</keyword>
<proteinExistence type="inferred from homology"/>
<evidence type="ECO:0000256" key="5">
    <source>
        <dbReference type="ARBA" id="ARBA00022670"/>
    </source>
</evidence>
<keyword evidence="7" id="KW-0808">Transferase</keyword>
<comment type="similarity">
    <text evidence="3">In the N-terminal section; belongs to the glycosyltransferase 51 family.</text>
</comment>
<dbReference type="InterPro" id="IPR023346">
    <property type="entry name" value="Lysozyme-like_dom_sf"/>
</dbReference>
<dbReference type="Pfam" id="PF00912">
    <property type="entry name" value="Transgly"/>
    <property type="match status" value="1"/>
</dbReference>
<comment type="similarity">
    <text evidence="2">In the C-terminal section; belongs to the transpeptidase family.</text>
</comment>
<dbReference type="InterPro" id="IPR050396">
    <property type="entry name" value="Glycosyltr_51/Transpeptidase"/>
</dbReference>
<feature type="region of interest" description="Disordered" evidence="15">
    <location>
        <begin position="1"/>
        <end position="31"/>
    </location>
</feature>
<evidence type="ECO:0000256" key="6">
    <source>
        <dbReference type="ARBA" id="ARBA00022676"/>
    </source>
</evidence>
<evidence type="ECO:0000259" key="17">
    <source>
        <dbReference type="Pfam" id="PF00912"/>
    </source>
</evidence>
<organism evidence="18 19">
    <name type="scientific">Pararhizobium antarcticum</name>
    <dbReference type="NCBI Taxonomy" id="1798805"/>
    <lineage>
        <taxon>Bacteria</taxon>
        <taxon>Pseudomonadati</taxon>
        <taxon>Pseudomonadota</taxon>
        <taxon>Alphaproteobacteria</taxon>
        <taxon>Hyphomicrobiales</taxon>
        <taxon>Rhizobiaceae</taxon>
        <taxon>Rhizobium/Agrobacterium group</taxon>
        <taxon>Pararhizobium</taxon>
    </lineage>
</organism>
<comment type="catalytic activity">
    <reaction evidence="14">
        <text>[GlcNAc-(1-&gt;4)-Mur2Ac(oyl-L-Ala-gamma-D-Glu-L-Lys-D-Ala-D-Ala)](n)-di-trans,octa-cis-undecaprenyl diphosphate + beta-D-GlcNAc-(1-&gt;4)-Mur2Ac(oyl-L-Ala-gamma-D-Glu-L-Lys-D-Ala-D-Ala)-di-trans,octa-cis-undecaprenyl diphosphate = [GlcNAc-(1-&gt;4)-Mur2Ac(oyl-L-Ala-gamma-D-Glu-L-Lys-D-Ala-D-Ala)](n+1)-di-trans,octa-cis-undecaprenyl diphosphate + di-trans,octa-cis-undecaprenyl diphosphate + H(+)</text>
        <dbReference type="Rhea" id="RHEA:23708"/>
        <dbReference type="Rhea" id="RHEA-COMP:9602"/>
        <dbReference type="Rhea" id="RHEA-COMP:9603"/>
        <dbReference type="ChEBI" id="CHEBI:15378"/>
        <dbReference type="ChEBI" id="CHEBI:58405"/>
        <dbReference type="ChEBI" id="CHEBI:60033"/>
        <dbReference type="ChEBI" id="CHEBI:78435"/>
        <dbReference type="EC" id="2.4.99.28"/>
    </reaction>
</comment>
<evidence type="ECO:0000256" key="13">
    <source>
        <dbReference type="ARBA" id="ARBA00034000"/>
    </source>
</evidence>
<dbReference type="GO" id="GO:0008658">
    <property type="term" value="F:penicillin binding"/>
    <property type="evidence" value="ECO:0007669"/>
    <property type="project" value="InterPro"/>
</dbReference>
<evidence type="ECO:0000256" key="8">
    <source>
        <dbReference type="ARBA" id="ARBA00022801"/>
    </source>
</evidence>
<keyword evidence="12" id="KW-0961">Cell wall biogenesis/degradation</keyword>
<reference evidence="18 19" key="1">
    <citation type="submission" date="2016-02" db="EMBL/GenBank/DDBJ databases">
        <title>Genome sequencing of a beta-galactosidase producing bacteria Rhizobium sp. 59.</title>
        <authorList>
            <person name="Wang D."/>
            <person name="Kot W."/>
            <person name="Qin Y."/>
            <person name="Hansen L."/>
            <person name="Naqvi K."/>
            <person name="Rensing C."/>
        </authorList>
    </citation>
    <scope>NUCLEOTIDE SEQUENCE [LARGE SCALE GENOMIC DNA]</scope>
    <source>
        <strain evidence="18 19">59</strain>
    </source>
</reference>
<evidence type="ECO:0000256" key="4">
    <source>
        <dbReference type="ARBA" id="ARBA00022645"/>
    </source>
</evidence>
<feature type="domain" description="Penicillin-binding protein transpeptidase" evidence="16">
    <location>
        <begin position="388"/>
        <end position="657"/>
    </location>
</feature>
<dbReference type="EMBL" id="LSRP01000091">
    <property type="protein sequence ID" value="OJF95886.1"/>
    <property type="molecule type" value="Genomic_DNA"/>
</dbReference>
<dbReference type="GO" id="GO:0071555">
    <property type="term" value="P:cell wall organization"/>
    <property type="evidence" value="ECO:0007669"/>
    <property type="project" value="UniProtKB-KW"/>
</dbReference>
<dbReference type="NCBIfam" id="TIGR02074">
    <property type="entry name" value="PBP_1a_fam"/>
    <property type="match status" value="1"/>
</dbReference>
<comment type="catalytic activity">
    <reaction evidence="13">
        <text>Preferential cleavage: (Ac)2-L-Lys-D-Ala-|-D-Ala. Also transpeptidation of peptidyl-alanyl moieties that are N-acyl substituents of D-alanine.</text>
        <dbReference type="EC" id="3.4.16.4"/>
    </reaction>
</comment>
<dbReference type="SUPFAM" id="SSF56601">
    <property type="entry name" value="beta-lactamase/transpeptidase-like"/>
    <property type="match status" value="1"/>
</dbReference>
<keyword evidence="8" id="KW-0378">Hydrolase</keyword>
<evidence type="ECO:0000256" key="2">
    <source>
        <dbReference type="ARBA" id="ARBA00007090"/>
    </source>
</evidence>
<gene>
    <name evidence="18" type="ORF">AX760_18830</name>
</gene>
<dbReference type="PANTHER" id="PTHR32282">
    <property type="entry name" value="BINDING PROTEIN TRANSPEPTIDASE, PUTATIVE-RELATED"/>
    <property type="match status" value="1"/>
</dbReference>
<evidence type="ECO:0000256" key="14">
    <source>
        <dbReference type="ARBA" id="ARBA00049902"/>
    </source>
</evidence>
<evidence type="ECO:0000259" key="16">
    <source>
        <dbReference type="Pfam" id="PF00905"/>
    </source>
</evidence>
<dbReference type="InterPro" id="IPR036950">
    <property type="entry name" value="PBP_transglycosylase"/>
</dbReference>
<keyword evidence="11" id="KW-0511">Multifunctional enzyme</keyword>
<dbReference type="GO" id="GO:0009252">
    <property type="term" value="P:peptidoglycan biosynthetic process"/>
    <property type="evidence" value="ECO:0007669"/>
    <property type="project" value="UniProtKB-UniPathway"/>
</dbReference>
<dbReference type="GO" id="GO:0030288">
    <property type="term" value="C:outer membrane-bounded periplasmic space"/>
    <property type="evidence" value="ECO:0007669"/>
    <property type="project" value="TreeGrafter"/>
</dbReference>
<comment type="caution">
    <text evidence="18">The sequence shown here is derived from an EMBL/GenBank/DDBJ whole genome shotgun (WGS) entry which is preliminary data.</text>
</comment>
<dbReference type="AlphaFoldDB" id="A0A657LRA8"/>
<dbReference type="FunFam" id="1.10.3810.10:FF:000001">
    <property type="entry name" value="Penicillin-binding protein 1A"/>
    <property type="match status" value="1"/>
</dbReference>
<evidence type="ECO:0000313" key="18">
    <source>
        <dbReference type="EMBL" id="OJF95886.1"/>
    </source>
</evidence>
<evidence type="ECO:0000256" key="11">
    <source>
        <dbReference type="ARBA" id="ARBA00023268"/>
    </source>
</evidence>
<evidence type="ECO:0000313" key="19">
    <source>
        <dbReference type="Proteomes" id="UP000182661"/>
    </source>
</evidence>
<sequence length="767" mass="84226">MQISAGGPRTQRETSAVQDMMPDDSHQAKDRPRKRHIFLRIDSWIDSTVWNAGFRAAEWWEDVTIFFRRFRTRGWKKVLFDILGEGMNWGTAGAVLMLALALPAFEETKGNWRAQSDFAVTFLDRYGNDIGHRGIIHEDSVPIDELPDTLIKAVLATEDRRFFDHYGIDFLGLARAMTENARAGGVVQGGSTLTQQLAKNLFLTNERTIERKIKEAFLAVWLESNLSKKEILRLYLDRAYMGGGTFGAAAAAQFYFGKAITDVNLAESAMLAGLFKAPARYAPHVNLPAARGRANEVLTNLVQGGLMTEGQVIAARLNPATIIDRAQKKAPDFFLDWAFDEVQRIARPFAQHSLVVRTTIDMGLQHAAEEAVESNLRQYGESYRVKQAALVMLENGGAVRAMVGGRDYGESQFNRATKALRQPGSSFKVYTYAAAMEKGFTPESVISDAPITWRGWSPQNYGRSYAGRVTMLTAIAKSINTIPVRLAKDELGTERIAQMAKDMGVETPIRTDKTMPLGTSEVTVLDQATAYAVFPAGGFQSRRHGVSQILNYDGDVLYDFNRDAPPAKRILSEKANASMNFMMTQIPVIGTARRAALDNGIVTGGKTGTTQAYRDAWFAGFTGDYTTAVWFGNDDYTSTNNMTGGSLPAMTFKRLMDYAEQGIEHRAIPGIDNPLPGPASDKVAAAAKPVDENALPPLVRPRSLSAEATRLIRELGEKFNSAPPLKRPEDLPGRVAEIDPQPTGAIDTDAGKAIDKAIVKGGRHAGQ</sequence>
<comment type="pathway">
    <text evidence="1">Cell wall biogenesis; peptidoglycan biosynthesis.</text>
</comment>
<evidence type="ECO:0000256" key="7">
    <source>
        <dbReference type="ARBA" id="ARBA00022679"/>
    </source>
</evidence>
<dbReference type="InterPro" id="IPR012338">
    <property type="entry name" value="Beta-lactam/transpept-like"/>
</dbReference>
<dbReference type="UniPathway" id="UPA00219"/>
<keyword evidence="19" id="KW-1185">Reference proteome</keyword>
<dbReference type="GO" id="GO:0009002">
    <property type="term" value="F:serine-type D-Ala-D-Ala carboxypeptidase activity"/>
    <property type="evidence" value="ECO:0007669"/>
    <property type="project" value="UniProtKB-EC"/>
</dbReference>
<feature type="domain" description="Glycosyl transferase family 51" evidence="17">
    <location>
        <begin position="138"/>
        <end position="301"/>
    </location>
</feature>